<dbReference type="RefSeq" id="WP_135498168.1">
    <property type="nucleotide sequence ID" value="NZ_SRLD01000023.1"/>
</dbReference>
<feature type="transmembrane region" description="Helical" evidence="1">
    <location>
        <begin position="27"/>
        <end position="46"/>
    </location>
</feature>
<keyword evidence="3" id="KW-1185">Reference proteome</keyword>
<name>A0A4Z0PJ00_9BACT</name>
<gene>
    <name evidence="2" type="ORF">E5J99_12615</name>
</gene>
<comment type="caution">
    <text evidence="2">The sequence shown here is derived from an EMBL/GenBank/DDBJ whole genome shotgun (WGS) entry which is preliminary data.</text>
</comment>
<evidence type="ECO:0000313" key="3">
    <source>
        <dbReference type="Proteomes" id="UP000297739"/>
    </source>
</evidence>
<keyword evidence="1" id="KW-0472">Membrane</keyword>
<feature type="transmembrane region" description="Helical" evidence="1">
    <location>
        <begin position="95"/>
        <end position="117"/>
    </location>
</feature>
<dbReference type="Pfam" id="PF05675">
    <property type="entry name" value="DUF817"/>
    <property type="match status" value="1"/>
</dbReference>
<accession>A0A4Z0PJ00</accession>
<dbReference type="InterPro" id="IPR008535">
    <property type="entry name" value="DUF817"/>
</dbReference>
<evidence type="ECO:0000313" key="2">
    <source>
        <dbReference type="EMBL" id="TGE15440.1"/>
    </source>
</evidence>
<organism evidence="2 3">
    <name type="scientific">Hymenobacter elongatus</name>
    <dbReference type="NCBI Taxonomy" id="877208"/>
    <lineage>
        <taxon>Bacteria</taxon>
        <taxon>Pseudomonadati</taxon>
        <taxon>Bacteroidota</taxon>
        <taxon>Cytophagia</taxon>
        <taxon>Cytophagales</taxon>
        <taxon>Hymenobacteraceae</taxon>
        <taxon>Hymenobacter</taxon>
    </lineage>
</organism>
<feature type="transmembrane region" description="Helical" evidence="1">
    <location>
        <begin position="58"/>
        <end position="75"/>
    </location>
</feature>
<feature type="transmembrane region" description="Helical" evidence="1">
    <location>
        <begin position="129"/>
        <end position="149"/>
    </location>
</feature>
<sequence>MSTAALGLTLTLAVTLAAERYHWPLWRKLAANAVAVGLLSGWYVACPAEPATVWALRLLVLLVVLHLLVAVVPYLGELRRTADTPGFWRYNETLFLRILTAGLYSGVLFAGCGLALLTIGNLFDIKFASYVYAHLFLVLGTVFNTWFFLASVPANVATLEQEAPYQ</sequence>
<dbReference type="AlphaFoldDB" id="A0A4Z0PJ00"/>
<dbReference type="OrthoDB" id="9809196at2"/>
<evidence type="ECO:0000256" key="1">
    <source>
        <dbReference type="SAM" id="Phobius"/>
    </source>
</evidence>
<dbReference type="EMBL" id="SRLD01000023">
    <property type="protein sequence ID" value="TGE15440.1"/>
    <property type="molecule type" value="Genomic_DNA"/>
</dbReference>
<reference evidence="2 3" key="1">
    <citation type="submission" date="2019-04" db="EMBL/GenBank/DDBJ databases">
        <authorList>
            <person name="Feng G."/>
            <person name="Zhang J."/>
            <person name="Zhu H."/>
        </authorList>
    </citation>
    <scope>NUCLEOTIDE SEQUENCE [LARGE SCALE GENOMIC DNA]</scope>
    <source>
        <strain evidence="2 3">JCM 17223</strain>
    </source>
</reference>
<keyword evidence="1" id="KW-0812">Transmembrane</keyword>
<protein>
    <submittedName>
        <fullName evidence="2">Uncharacterized protein</fullName>
    </submittedName>
</protein>
<proteinExistence type="predicted"/>
<keyword evidence="1" id="KW-1133">Transmembrane helix</keyword>
<dbReference type="Proteomes" id="UP000297739">
    <property type="component" value="Unassembled WGS sequence"/>
</dbReference>